<dbReference type="InterPro" id="IPR036291">
    <property type="entry name" value="NAD(P)-bd_dom_sf"/>
</dbReference>
<evidence type="ECO:0000256" key="1">
    <source>
        <dbReference type="ARBA" id="ARBA00009080"/>
    </source>
</evidence>
<comment type="similarity">
    <text evidence="1">Belongs to the HIBADH-related family.</text>
</comment>
<keyword evidence="7" id="KW-1185">Reference proteome</keyword>
<dbReference type="PANTHER" id="PTHR43060:SF15">
    <property type="entry name" value="3-HYDROXYISOBUTYRATE DEHYDROGENASE-LIKE 1, MITOCHONDRIAL-RELATED"/>
    <property type="match status" value="1"/>
</dbReference>
<evidence type="ECO:0000256" key="3">
    <source>
        <dbReference type="ARBA" id="ARBA00023027"/>
    </source>
</evidence>
<evidence type="ECO:0000259" key="5">
    <source>
        <dbReference type="Pfam" id="PF14833"/>
    </source>
</evidence>
<dbReference type="InterPro" id="IPR013328">
    <property type="entry name" value="6PGD_dom2"/>
</dbReference>
<reference evidence="6 7" key="1">
    <citation type="submission" date="2023-07" db="EMBL/GenBank/DDBJ databases">
        <title>Genomic Encyclopedia of Type Strains, Phase IV (KMG-IV): sequencing the most valuable type-strain genomes for metagenomic binning, comparative biology and taxonomic classification.</title>
        <authorList>
            <person name="Goeker M."/>
        </authorList>
    </citation>
    <scope>NUCLEOTIDE SEQUENCE [LARGE SCALE GENOMIC DNA]</scope>
    <source>
        <strain evidence="6 7">DSM 22170</strain>
    </source>
</reference>
<evidence type="ECO:0000259" key="4">
    <source>
        <dbReference type="Pfam" id="PF03446"/>
    </source>
</evidence>
<dbReference type="InterPro" id="IPR006115">
    <property type="entry name" value="6PGDH_NADP-bd"/>
</dbReference>
<dbReference type="Pfam" id="PF03446">
    <property type="entry name" value="NAD_binding_2"/>
    <property type="match status" value="1"/>
</dbReference>
<dbReference type="InterPro" id="IPR029154">
    <property type="entry name" value="HIBADH-like_NADP-bd"/>
</dbReference>
<dbReference type="SUPFAM" id="SSF51735">
    <property type="entry name" value="NAD(P)-binding Rossmann-fold domains"/>
    <property type="match status" value="1"/>
</dbReference>
<name>A0ABU1J354_9BACL</name>
<proteinExistence type="inferred from homology"/>
<gene>
    <name evidence="6" type="ORF">JOC58_002810</name>
</gene>
<dbReference type="GO" id="GO:0008442">
    <property type="term" value="F:3-hydroxyisobutyrate dehydrogenase activity"/>
    <property type="evidence" value="ECO:0007669"/>
    <property type="project" value="UniProtKB-EC"/>
</dbReference>
<dbReference type="EC" id="1.1.1.31" evidence="6"/>
<protein>
    <submittedName>
        <fullName evidence="6">3-hydroxyisobutyrate dehydrogenase</fullName>
        <ecNumber evidence="6">1.1.1.31</ecNumber>
    </submittedName>
</protein>
<dbReference type="Proteomes" id="UP001185028">
    <property type="component" value="Unassembled WGS sequence"/>
</dbReference>
<dbReference type="PIRSF" id="PIRSF000103">
    <property type="entry name" value="HIBADH"/>
    <property type="match status" value="1"/>
</dbReference>
<evidence type="ECO:0000313" key="6">
    <source>
        <dbReference type="EMBL" id="MDR6244913.1"/>
    </source>
</evidence>
<evidence type="ECO:0000313" key="7">
    <source>
        <dbReference type="Proteomes" id="UP001185028"/>
    </source>
</evidence>
<sequence>MAMEPATTAVGFIGIGVMGKSMARHLKQAGYPLHVYTRTAASAQELVDEGATWHETPGKLAAACKVIITMVGYPKDVEDVYLGVDGIIANAPQGAYLIDMTTSSPQLAQQIAKEAAGKGLHALDAPVSGGDVGAREARLSIMVGGEQADFEAVKPLLEKMGTNIILQGAAGAGQHTKMCNQIAIASGMLGVCEALAYAKFAGLDAEVVLQSIATGAAGSWSLSNLGPRMIKGDFEPGFYVKHFIKDMGIALESAKAMGLNTPGLALAGSVYQQLASEGYDNKGTQVLYHYFIAQLNN</sequence>
<evidence type="ECO:0000256" key="2">
    <source>
        <dbReference type="ARBA" id="ARBA00023002"/>
    </source>
</evidence>
<comment type="caution">
    <text evidence="6">The sequence shown here is derived from an EMBL/GenBank/DDBJ whole genome shotgun (WGS) entry which is preliminary data.</text>
</comment>
<dbReference type="Gene3D" id="3.40.50.720">
    <property type="entry name" value="NAD(P)-binding Rossmann-like Domain"/>
    <property type="match status" value="1"/>
</dbReference>
<keyword evidence="2 6" id="KW-0560">Oxidoreductase</keyword>
<feature type="domain" description="6-phosphogluconate dehydrogenase NADP-binding" evidence="4">
    <location>
        <begin position="10"/>
        <end position="166"/>
    </location>
</feature>
<feature type="domain" description="3-hydroxyisobutyrate dehydrogenase-like NAD-binding" evidence="5">
    <location>
        <begin position="171"/>
        <end position="288"/>
    </location>
</feature>
<dbReference type="InterPro" id="IPR015815">
    <property type="entry name" value="HIBADH-related"/>
</dbReference>
<dbReference type="SUPFAM" id="SSF48179">
    <property type="entry name" value="6-phosphogluconate dehydrogenase C-terminal domain-like"/>
    <property type="match status" value="1"/>
</dbReference>
<dbReference type="Gene3D" id="1.10.1040.10">
    <property type="entry name" value="N-(1-d-carboxylethyl)-l-norvaline Dehydrogenase, domain 2"/>
    <property type="match status" value="1"/>
</dbReference>
<accession>A0ABU1J354</accession>
<organism evidence="6 7">
    <name type="scientific">Paenibacillus hunanensis</name>
    <dbReference type="NCBI Taxonomy" id="539262"/>
    <lineage>
        <taxon>Bacteria</taxon>
        <taxon>Bacillati</taxon>
        <taxon>Bacillota</taxon>
        <taxon>Bacilli</taxon>
        <taxon>Bacillales</taxon>
        <taxon>Paenibacillaceae</taxon>
        <taxon>Paenibacillus</taxon>
    </lineage>
</organism>
<dbReference type="PANTHER" id="PTHR43060">
    <property type="entry name" value="3-HYDROXYISOBUTYRATE DEHYDROGENASE-LIKE 1, MITOCHONDRIAL-RELATED"/>
    <property type="match status" value="1"/>
</dbReference>
<dbReference type="InterPro" id="IPR008927">
    <property type="entry name" value="6-PGluconate_DH-like_C_sf"/>
</dbReference>
<dbReference type="Pfam" id="PF14833">
    <property type="entry name" value="NAD_binding_11"/>
    <property type="match status" value="1"/>
</dbReference>
<dbReference type="EMBL" id="JAVDQH010000010">
    <property type="protein sequence ID" value="MDR6244913.1"/>
    <property type="molecule type" value="Genomic_DNA"/>
</dbReference>
<keyword evidence="3" id="KW-0520">NAD</keyword>